<accession>A0A0W8F9S3</accession>
<organism evidence="2">
    <name type="scientific">hydrocarbon metagenome</name>
    <dbReference type="NCBI Taxonomy" id="938273"/>
    <lineage>
        <taxon>unclassified sequences</taxon>
        <taxon>metagenomes</taxon>
        <taxon>ecological metagenomes</taxon>
    </lineage>
</organism>
<dbReference type="EMBL" id="LNQE01001460">
    <property type="protein sequence ID" value="KUG17155.1"/>
    <property type="molecule type" value="Genomic_DNA"/>
</dbReference>
<feature type="coiled-coil region" evidence="1">
    <location>
        <begin position="128"/>
        <end position="160"/>
    </location>
</feature>
<evidence type="ECO:0000313" key="2">
    <source>
        <dbReference type="EMBL" id="KUG17155.1"/>
    </source>
</evidence>
<comment type="caution">
    <text evidence="2">The sequence shown here is derived from an EMBL/GenBank/DDBJ whole genome shotgun (WGS) entry which is preliminary data.</text>
</comment>
<proteinExistence type="predicted"/>
<protein>
    <submittedName>
        <fullName evidence="2">Uncharacterized protein</fullName>
    </submittedName>
</protein>
<gene>
    <name evidence="2" type="ORF">ASZ90_013158</name>
</gene>
<dbReference type="AlphaFoldDB" id="A0A0W8F9S3"/>
<keyword evidence="1" id="KW-0175">Coiled coil</keyword>
<name>A0A0W8F9S3_9ZZZZ</name>
<sequence length="169" mass="18824">MEDINNIMIGDKEIKWTFGAMRTFEARARSILKKMDIRLDNYSTGAILTKYLKVSEILEAAVAASTGLSGVEGKKGEPSEASQAVDQYLDEGGALEELQKAVYMAYLEKNDPSFISIWLENIARNEEAMKINQMKEEAKLEVARLELEADQQKIKELKLSGKQSIASGT</sequence>
<reference evidence="2" key="1">
    <citation type="journal article" date="2015" name="Proc. Natl. Acad. Sci. U.S.A.">
        <title>Networks of energetic and metabolic interactions define dynamics in microbial communities.</title>
        <authorList>
            <person name="Embree M."/>
            <person name="Liu J.K."/>
            <person name="Al-Bassam M.M."/>
            <person name="Zengler K."/>
        </authorList>
    </citation>
    <scope>NUCLEOTIDE SEQUENCE</scope>
</reference>
<evidence type="ECO:0000256" key="1">
    <source>
        <dbReference type="SAM" id="Coils"/>
    </source>
</evidence>